<gene>
    <name evidence="2" type="ORF">BWQ96_09671</name>
</gene>
<dbReference type="EMBL" id="NBIV01000277">
    <property type="protein sequence ID" value="PXF40620.1"/>
    <property type="molecule type" value="Genomic_DNA"/>
</dbReference>
<dbReference type="Proteomes" id="UP000247409">
    <property type="component" value="Unassembled WGS sequence"/>
</dbReference>
<sequence>MPDGSKISSERYEYENSNGGEELQMDDYEAHLFESVEELSDNEFLSTTDIATDIAVESPKEQFFQQAEVSAALNTLIKALQANVLGQEVLKQIKFIREGFRYKVSVRNSGYHGRRETQANGDYQRVLTRAF</sequence>
<evidence type="ECO:0000313" key="2">
    <source>
        <dbReference type="EMBL" id="PXF40620.1"/>
    </source>
</evidence>
<protein>
    <submittedName>
        <fullName evidence="2">Uncharacterized protein</fullName>
    </submittedName>
</protein>
<organism evidence="2 3">
    <name type="scientific">Gracilariopsis chorda</name>
    <dbReference type="NCBI Taxonomy" id="448386"/>
    <lineage>
        <taxon>Eukaryota</taxon>
        <taxon>Rhodophyta</taxon>
        <taxon>Florideophyceae</taxon>
        <taxon>Rhodymeniophycidae</taxon>
        <taxon>Gracilariales</taxon>
        <taxon>Gracilariaceae</taxon>
        <taxon>Gracilariopsis</taxon>
    </lineage>
</organism>
<evidence type="ECO:0000313" key="3">
    <source>
        <dbReference type="Proteomes" id="UP000247409"/>
    </source>
</evidence>
<dbReference type="AlphaFoldDB" id="A0A2V3IHK5"/>
<evidence type="ECO:0000256" key="1">
    <source>
        <dbReference type="SAM" id="MobiDB-lite"/>
    </source>
</evidence>
<keyword evidence="3" id="KW-1185">Reference proteome</keyword>
<accession>A0A2V3IHK5</accession>
<comment type="caution">
    <text evidence="2">The sequence shown here is derived from an EMBL/GenBank/DDBJ whole genome shotgun (WGS) entry which is preliminary data.</text>
</comment>
<proteinExistence type="predicted"/>
<feature type="region of interest" description="Disordered" evidence="1">
    <location>
        <begin position="1"/>
        <end position="21"/>
    </location>
</feature>
<reference evidence="2 3" key="1">
    <citation type="journal article" date="2018" name="Mol. Biol. Evol.">
        <title>Analysis of the draft genome of the red seaweed Gracilariopsis chorda provides insights into genome size evolution in Rhodophyta.</title>
        <authorList>
            <person name="Lee J."/>
            <person name="Yang E.C."/>
            <person name="Graf L."/>
            <person name="Yang J.H."/>
            <person name="Qiu H."/>
            <person name="Zel Zion U."/>
            <person name="Chan C.X."/>
            <person name="Stephens T.G."/>
            <person name="Weber A.P.M."/>
            <person name="Boo G.H."/>
            <person name="Boo S.M."/>
            <person name="Kim K.M."/>
            <person name="Shin Y."/>
            <person name="Jung M."/>
            <person name="Lee S.J."/>
            <person name="Yim H.S."/>
            <person name="Lee J.H."/>
            <person name="Bhattacharya D."/>
            <person name="Yoon H.S."/>
        </authorList>
    </citation>
    <scope>NUCLEOTIDE SEQUENCE [LARGE SCALE GENOMIC DNA]</scope>
    <source>
        <strain evidence="2 3">SKKU-2015</strain>
        <tissue evidence="2">Whole body</tissue>
    </source>
</reference>
<name>A0A2V3IHK5_9FLOR</name>